<feature type="compositionally biased region" description="Polar residues" evidence="4">
    <location>
        <begin position="317"/>
        <end position="331"/>
    </location>
</feature>
<feature type="compositionally biased region" description="Basic and acidic residues" evidence="4">
    <location>
        <begin position="301"/>
        <end position="315"/>
    </location>
</feature>
<dbReference type="PROSITE" id="PS51349">
    <property type="entry name" value="FMN_HYDROXY_ACID_DH_2"/>
    <property type="match status" value="1"/>
</dbReference>
<feature type="region of interest" description="Disordered" evidence="4">
    <location>
        <begin position="239"/>
        <end position="331"/>
    </location>
</feature>
<dbReference type="GO" id="GO:0003677">
    <property type="term" value="F:DNA binding"/>
    <property type="evidence" value="ECO:0007669"/>
    <property type="project" value="InterPro"/>
</dbReference>
<protein>
    <recommendedName>
        <fullName evidence="5">FMN hydroxy acid dehydrogenase domain-containing protein</fullName>
    </recommendedName>
</protein>
<evidence type="ECO:0000259" key="5">
    <source>
        <dbReference type="PROSITE" id="PS51349"/>
    </source>
</evidence>
<organism evidence="6">
    <name type="scientific">Mytilinidion resinicola</name>
    <dbReference type="NCBI Taxonomy" id="574789"/>
    <lineage>
        <taxon>Eukaryota</taxon>
        <taxon>Fungi</taxon>
        <taxon>Dikarya</taxon>
        <taxon>Ascomycota</taxon>
        <taxon>Pezizomycotina</taxon>
        <taxon>Dothideomycetes</taxon>
        <taxon>Pleosporomycetidae</taxon>
        <taxon>Mytilinidiales</taxon>
        <taxon>Mytilinidiaceae</taxon>
        <taxon>Mytilinidion</taxon>
    </lineage>
</organism>
<comment type="cofactor">
    <cofactor evidence="1">
        <name>FMN</name>
        <dbReference type="ChEBI" id="CHEBI:58210"/>
    </cofactor>
</comment>
<dbReference type="SUPFAM" id="SSF51395">
    <property type="entry name" value="FMN-linked oxidoreductases"/>
    <property type="match status" value="1"/>
</dbReference>
<feature type="compositionally biased region" description="Polar residues" evidence="4">
    <location>
        <begin position="244"/>
        <end position="254"/>
    </location>
</feature>
<feature type="compositionally biased region" description="Polar residues" evidence="4">
    <location>
        <begin position="369"/>
        <end position="378"/>
    </location>
</feature>
<dbReference type="Pfam" id="PF01070">
    <property type="entry name" value="FMN_dh"/>
    <property type="match status" value="1"/>
</dbReference>
<dbReference type="PROSITE" id="PS00557">
    <property type="entry name" value="FMN_HYDROXY_ACID_DH_1"/>
    <property type="match status" value="1"/>
</dbReference>
<reference evidence="8" key="3">
    <citation type="submission" date="2025-04" db="UniProtKB">
        <authorList>
            <consortium name="RefSeq"/>
        </authorList>
    </citation>
    <scope>IDENTIFICATION</scope>
    <source>
        <strain evidence="8">CBS 304.34</strain>
    </source>
</reference>
<keyword evidence="3" id="KW-0539">Nucleus</keyword>
<evidence type="ECO:0000256" key="1">
    <source>
        <dbReference type="ARBA" id="ARBA00001917"/>
    </source>
</evidence>
<dbReference type="PANTHER" id="PTHR10578:SF104">
    <property type="entry name" value="CYTOCHROME B2, MITOCHONDRIAL-RELATED"/>
    <property type="match status" value="1"/>
</dbReference>
<name>A0A6A6YXZ2_9PEZI</name>
<dbReference type="EMBL" id="MU003696">
    <property type="protein sequence ID" value="KAF2813369.1"/>
    <property type="molecule type" value="Genomic_DNA"/>
</dbReference>
<evidence type="ECO:0000256" key="2">
    <source>
        <dbReference type="ARBA" id="ARBA00023002"/>
    </source>
</evidence>
<evidence type="ECO:0000313" key="7">
    <source>
        <dbReference type="Proteomes" id="UP000504636"/>
    </source>
</evidence>
<dbReference type="GO" id="GO:0008270">
    <property type="term" value="F:zinc ion binding"/>
    <property type="evidence" value="ECO:0007669"/>
    <property type="project" value="InterPro"/>
</dbReference>
<proteinExistence type="predicted"/>
<feature type="compositionally biased region" description="Polar residues" evidence="4">
    <location>
        <begin position="288"/>
        <end position="300"/>
    </location>
</feature>
<evidence type="ECO:0000256" key="4">
    <source>
        <dbReference type="SAM" id="MobiDB-lite"/>
    </source>
</evidence>
<dbReference type="GeneID" id="54468691"/>
<gene>
    <name evidence="6 8" type="ORF">BDZ99DRAFT_568584</name>
</gene>
<keyword evidence="7" id="KW-1185">Reference proteome</keyword>
<dbReference type="InterPro" id="IPR000262">
    <property type="entry name" value="FMN-dep_DH"/>
</dbReference>
<dbReference type="SMART" id="SM00906">
    <property type="entry name" value="Fungal_trans"/>
    <property type="match status" value="2"/>
</dbReference>
<dbReference type="GO" id="GO:0016491">
    <property type="term" value="F:oxidoreductase activity"/>
    <property type="evidence" value="ECO:0007669"/>
    <property type="project" value="UniProtKB-KW"/>
</dbReference>
<evidence type="ECO:0000256" key="3">
    <source>
        <dbReference type="ARBA" id="ARBA00023242"/>
    </source>
</evidence>
<keyword evidence="2" id="KW-0560">Oxidoreductase</keyword>
<evidence type="ECO:0000313" key="8">
    <source>
        <dbReference type="RefSeq" id="XP_033580333.1"/>
    </source>
</evidence>
<dbReference type="AlphaFoldDB" id="A0A6A6YXZ2"/>
<feature type="domain" description="FMN hydroxy acid dehydrogenase" evidence="5">
    <location>
        <begin position="1"/>
        <end position="248"/>
    </location>
</feature>
<dbReference type="Proteomes" id="UP000504636">
    <property type="component" value="Unplaced"/>
</dbReference>
<reference evidence="8" key="2">
    <citation type="submission" date="2020-04" db="EMBL/GenBank/DDBJ databases">
        <authorList>
            <consortium name="NCBI Genome Project"/>
        </authorList>
    </citation>
    <scope>NUCLEOTIDE SEQUENCE</scope>
    <source>
        <strain evidence="8">CBS 304.34</strain>
    </source>
</reference>
<dbReference type="CDD" id="cd12148">
    <property type="entry name" value="fungal_TF_MHR"/>
    <property type="match status" value="1"/>
</dbReference>
<reference evidence="6 8" key="1">
    <citation type="journal article" date="2020" name="Stud. Mycol.">
        <title>101 Dothideomycetes genomes: a test case for predicting lifestyles and emergence of pathogens.</title>
        <authorList>
            <person name="Haridas S."/>
            <person name="Albert R."/>
            <person name="Binder M."/>
            <person name="Bloem J."/>
            <person name="Labutti K."/>
            <person name="Salamov A."/>
            <person name="Andreopoulos B."/>
            <person name="Baker S."/>
            <person name="Barry K."/>
            <person name="Bills G."/>
            <person name="Bluhm B."/>
            <person name="Cannon C."/>
            <person name="Castanera R."/>
            <person name="Culley D."/>
            <person name="Daum C."/>
            <person name="Ezra D."/>
            <person name="Gonzalez J."/>
            <person name="Henrissat B."/>
            <person name="Kuo A."/>
            <person name="Liang C."/>
            <person name="Lipzen A."/>
            <person name="Lutzoni F."/>
            <person name="Magnuson J."/>
            <person name="Mondo S."/>
            <person name="Nolan M."/>
            <person name="Ohm R."/>
            <person name="Pangilinan J."/>
            <person name="Park H.-J."/>
            <person name="Ramirez L."/>
            <person name="Alfaro M."/>
            <person name="Sun H."/>
            <person name="Tritt A."/>
            <person name="Yoshinaga Y."/>
            <person name="Zwiers L.-H."/>
            <person name="Turgeon B."/>
            <person name="Goodwin S."/>
            <person name="Spatafora J."/>
            <person name="Crous P."/>
            <person name="Grigoriev I."/>
        </authorList>
    </citation>
    <scope>NUCLEOTIDE SEQUENCE</scope>
    <source>
        <strain evidence="6 8">CBS 304.34</strain>
    </source>
</reference>
<dbReference type="InterPro" id="IPR007219">
    <property type="entry name" value="XnlR_reg_dom"/>
</dbReference>
<dbReference type="OrthoDB" id="3266505at2759"/>
<sequence>MGLVYFSPAAFQSHEDNLRDWSRVQFRPRVLRNVKHVSIERTILGFKSSLPFFIAPAASARLGHPDGELCLVRGAARHNILYCPSNSSSVSHEDLVECLKQEQGGGVLFFQLYVKKTEEETISQIRRARALGFKTLVITVDNPVLGMREEDDRYRIKDALEKGEKVVPFWGSRHPLGKDDNFVLRGAHSSTLSWDDLEWIKEEWGNSGPISIKGILTAEDAKIACEMGIQSIYLSNHGGRQIDSAPSSTLSSQRRTGDLDATAGCDRSRSIASAYGQDAGSREKQKTTHLSTPNSTSENRSTIDPESRLESRPGRSPDQNSNTELASRTQTLEQDYEALKRELAWMRDQERDRTTAQQSKPTEAPVGPSQFSPTNTSVVGSPKNVFELNIKVAGGSPFFHQIDVLDRSVARDLGKGDDPMLLLPEEPGSETMDYENLSASVKRDLDQIVDQTRLEDMDKVMQSLDIYFANIQPHYPCINEAHFRAQFAAFLANDTNCMSKSVSVQFAALLNFMMAVGRILYDICTSDDNPPGCKEFSRGEKLLSHATWLEKANITTIQILLIKSSYCLYISRLNAAYDTMGTAIRLCFQLGLHNEPSWGGASCSFYDRTYRQRLFWSLYCLNHNVAQNSGVPDLLCDDDFDVALPSCVDDRMLYPNCPPLPETHSASLIPYLLQIIAWAQLSSTIWDALFGVRVRKPANPAFIAAMDAKILALGRQTPASLLWPPPHAAAAADPAPAFRVQQSFVLYLRIRALRMLLRRGEMVSLRYAARTARLCMDIATDMVAAVELSYSSGGLRRAERYAYGLHLTGALVPVICVIVRRSNGEELIRPAVDLFNRAMRIMEAVAGGLSFARRTLRQLRRPIRVAREIIEANWTQQEAPVQDASGQLGAQNVVATPASLVQSQAWDQEGGMAMDGARREQGVDEWRPAEGELVWEDLDLWNNIIMSNWQS</sequence>
<evidence type="ECO:0000313" key="6">
    <source>
        <dbReference type="EMBL" id="KAF2813369.1"/>
    </source>
</evidence>
<dbReference type="InterPro" id="IPR013785">
    <property type="entry name" value="Aldolase_TIM"/>
</dbReference>
<dbReference type="RefSeq" id="XP_033580333.1">
    <property type="nucleotide sequence ID" value="XM_033727798.1"/>
</dbReference>
<dbReference type="InterPro" id="IPR037396">
    <property type="entry name" value="FMN_HAD"/>
</dbReference>
<dbReference type="Gene3D" id="3.20.20.70">
    <property type="entry name" value="Aldolase class I"/>
    <property type="match status" value="1"/>
</dbReference>
<dbReference type="GO" id="GO:0006351">
    <property type="term" value="P:DNA-templated transcription"/>
    <property type="evidence" value="ECO:0007669"/>
    <property type="project" value="InterPro"/>
</dbReference>
<accession>A0A6A6YXZ2</accession>
<dbReference type="PANTHER" id="PTHR10578">
    <property type="entry name" value="S -2-HYDROXY-ACID OXIDASE-RELATED"/>
    <property type="match status" value="1"/>
</dbReference>
<dbReference type="Pfam" id="PF04082">
    <property type="entry name" value="Fungal_trans"/>
    <property type="match status" value="1"/>
</dbReference>
<dbReference type="InterPro" id="IPR008259">
    <property type="entry name" value="FMN_hydac_DH_AS"/>
</dbReference>
<feature type="region of interest" description="Disordered" evidence="4">
    <location>
        <begin position="348"/>
        <end position="378"/>
    </location>
</feature>